<evidence type="ECO:0000256" key="1">
    <source>
        <dbReference type="ARBA" id="ARBA00000900"/>
    </source>
</evidence>
<dbReference type="Proteomes" id="UP001628156">
    <property type="component" value="Unassembled WGS sequence"/>
</dbReference>
<keyword evidence="7 11" id="KW-0863">Zinc-finger</keyword>
<evidence type="ECO:0000256" key="6">
    <source>
        <dbReference type="ARBA" id="ARBA00022723"/>
    </source>
</evidence>
<dbReference type="SMART" id="SM00184">
    <property type="entry name" value="RING"/>
    <property type="match status" value="1"/>
</dbReference>
<dbReference type="PROSITE" id="PS50089">
    <property type="entry name" value="ZF_RING_2"/>
    <property type="match status" value="1"/>
</dbReference>
<feature type="compositionally biased region" description="Basic and acidic residues" evidence="12">
    <location>
        <begin position="33"/>
        <end position="63"/>
    </location>
</feature>
<keyword evidence="10 13" id="KW-0472">Membrane</keyword>
<feature type="domain" description="RING-type" evidence="14">
    <location>
        <begin position="72"/>
        <end position="110"/>
    </location>
</feature>
<evidence type="ECO:0000256" key="10">
    <source>
        <dbReference type="ARBA" id="ARBA00023136"/>
    </source>
</evidence>
<dbReference type="InterPro" id="IPR013083">
    <property type="entry name" value="Znf_RING/FYVE/PHD"/>
</dbReference>
<keyword evidence="13" id="KW-1133">Transmembrane helix</keyword>
<accession>A0ABQ0DJI7</accession>
<dbReference type="PROSITE" id="PS00518">
    <property type="entry name" value="ZF_RING_1"/>
    <property type="match status" value="1"/>
</dbReference>
<keyword evidence="6" id="KW-0479">Metal-binding</keyword>
<dbReference type="SUPFAM" id="SSF57850">
    <property type="entry name" value="RING/U-box"/>
    <property type="match status" value="1"/>
</dbReference>
<dbReference type="EMBL" id="BAAFRS010000126">
    <property type="protein sequence ID" value="GAB1222996.1"/>
    <property type="molecule type" value="Genomic_DNA"/>
</dbReference>
<dbReference type="Gene3D" id="3.30.40.10">
    <property type="entry name" value="Zinc/RING finger domain, C3HC4 (zinc finger)"/>
    <property type="match status" value="1"/>
</dbReference>
<keyword evidence="9" id="KW-0862">Zinc</keyword>
<evidence type="ECO:0000256" key="11">
    <source>
        <dbReference type="PROSITE-ProRule" id="PRU00175"/>
    </source>
</evidence>
<dbReference type="InterPro" id="IPR045103">
    <property type="entry name" value="RNF5/RNF185-like"/>
</dbReference>
<feature type="compositionally biased region" description="Polar residues" evidence="12">
    <location>
        <begin position="1"/>
        <end position="26"/>
    </location>
</feature>
<dbReference type="PANTHER" id="PTHR12313">
    <property type="entry name" value="E3 UBIQUITIN-PROTEIN LIGASE RNF5-RELATED"/>
    <property type="match status" value="1"/>
</dbReference>
<keyword evidence="13" id="KW-0812">Transmembrane</keyword>
<keyword evidence="5" id="KW-0808">Transferase</keyword>
<evidence type="ECO:0000256" key="12">
    <source>
        <dbReference type="SAM" id="MobiDB-lite"/>
    </source>
</evidence>
<evidence type="ECO:0000256" key="3">
    <source>
        <dbReference type="ARBA" id="ARBA00004906"/>
    </source>
</evidence>
<evidence type="ECO:0000256" key="13">
    <source>
        <dbReference type="SAM" id="Phobius"/>
    </source>
</evidence>
<proteinExistence type="predicted"/>
<evidence type="ECO:0000256" key="4">
    <source>
        <dbReference type="ARBA" id="ARBA00012483"/>
    </source>
</evidence>
<dbReference type="InterPro" id="IPR017907">
    <property type="entry name" value="Znf_RING_CS"/>
</dbReference>
<evidence type="ECO:0000259" key="14">
    <source>
        <dbReference type="PROSITE" id="PS50089"/>
    </source>
</evidence>
<dbReference type="InterPro" id="IPR001841">
    <property type="entry name" value="Znf_RING"/>
</dbReference>
<gene>
    <name evidence="15" type="ORF">ENUP19_0126G0061</name>
</gene>
<feature type="region of interest" description="Disordered" evidence="12">
    <location>
        <begin position="124"/>
        <end position="147"/>
    </location>
</feature>
<evidence type="ECO:0000313" key="15">
    <source>
        <dbReference type="EMBL" id="GAB1222996.1"/>
    </source>
</evidence>
<evidence type="ECO:0000256" key="8">
    <source>
        <dbReference type="ARBA" id="ARBA00022786"/>
    </source>
</evidence>
<evidence type="ECO:0000256" key="7">
    <source>
        <dbReference type="ARBA" id="ARBA00022771"/>
    </source>
</evidence>
<evidence type="ECO:0000256" key="9">
    <source>
        <dbReference type="ARBA" id="ARBA00022833"/>
    </source>
</evidence>
<name>A0ABQ0DJI7_9EUKA</name>
<reference evidence="15 16" key="1">
    <citation type="journal article" date="2019" name="PLoS Negl. Trop. Dis.">
        <title>Whole genome sequencing of Entamoeba nuttalli reveals mammalian host-related molecular signatures and a novel octapeptide-repeat surface protein.</title>
        <authorList>
            <person name="Tanaka M."/>
            <person name="Makiuchi T."/>
            <person name="Komiyama T."/>
            <person name="Shiina T."/>
            <person name="Osaki K."/>
            <person name="Tachibana H."/>
        </authorList>
    </citation>
    <scope>NUCLEOTIDE SEQUENCE [LARGE SCALE GENOMIC DNA]</scope>
    <source>
        <strain evidence="15 16">P19-061405</strain>
    </source>
</reference>
<evidence type="ECO:0000313" key="16">
    <source>
        <dbReference type="Proteomes" id="UP001628156"/>
    </source>
</evidence>
<organism evidence="15 16">
    <name type="scientific">Entamoeba nuttalli</name>
    <dbReference type="NCBI Taxonomy" id="412467"/>
    <lineage>
        <taxon>Eukaryota</taxon>
        <taxon>Amoebozoa</taxon>
        <taxon>Evosea</taxon>
        <taxon>Archamoebae</taxon>
        <taxon>Mastigamoebida</taxon>
        <taxon>Entamoebidae</taxon>
        <taxon>Entamoeba</taxon>
    </lineage>
</organism>
<dbReference type="Pfam" id="PF13920">
    <property type="entry name" value="zf-C3HC4_3"/>
    <property type="match status" value="1"/>
</dbReference>
<protein>
    <recommendedName>
        <fullName evidence="4">RING-type E3 ubiquitin transferase</fullName>
        <ecNumber evidence="4">2.3.2.27</ecNumber>
    </recommendedName>
</protein>
<feature type="transmembrane region" description="Helical" evidence="13">
    <location>
        <begin position="204"/>
        <end position="223"/>
    </location>
</feature>
<evidence type="ECO:0000256" key="2">
    <source>
        <dbReference type="ARBA" id="ARBA00004308"/>
    </source>
</evidence>
<evidence type="ECO:0000256" key="5">
    <source>
        <dbReference type="ARBA" id="ARBA00022679"/>
    </source>
</evidence>
<comment type="caution">
    <text evidence="15">The sequence shown here is derived from an EMBL/GenBank/DDBJ whole genome shotgun (WGS) entry which is preliminary data.</text>
</comment>
<comment type="catalytic activity">
    <reaction evidence="1">
        <text>S-ubiquitinyl-[E2 ubiquitin-conjugating enzyme]-L-cysteine + [acceptor protein]-L-lysine = [E2 ubiquitin-conjugating enzyme]-L-cysteine + N(6)-ubiquitinyl-[acceptor protein]-L-lysine.</text>
        <dbReference type="EC" id="2.3.2.27"/>
    </reaction>
</comment>
<keyword evidence="16" id="KW-1185">Reference proteome</keyword>
<dbReference type="EC" id="2.3.2.27" evidence="4"/>
<sequence length="224" mass="25360">MEQPQHNSLSMIEQLQNKNSNNSISTIEEKEEIQDNQKEIQDNQKEIQEEKEEKTEGVEKSTKETEQNQFECLICLDTAQNAVVTQCGHMFCWECLREWLTRQETCPICKSKVTVDSVIPIYNSTTTNDPRGAPRPQGHYTQPPPAPQPNPFLPFFPGGVGGNIATFAIGFGFPGMLNVNVFGGNVPQEQLTPEQIQQRKFQKYLILAFALLPLVIRIIAFLFC</sequence>
<keyword evidence="8" id="KW-0833">Ubl conjugation pathway</keyword>
<comment type="subcellular location">
    <subcellularLocation>
        <location evidence="2">Endomembrane system</location>
    </subcellularLocation>
</comment>
<feature type="region of interest" description="Disordered" evidence="12">
    <location>
        <begin position="1"/>
        <end position="63"/>
    </location>
</feature>
<comment type="pathway">
    <text evidence="3">Protein modification; protein ubiquitination.</text>
</comment>